<evidence type="ECO:0000259" key="1">
    <source>
        <dbReference type="Pfam" id="PF07727"/>
    </source>
</evidence>
<accession>A0A699VF10</accession>
<dbReference type="EMBL" id="BKCJ011402438">
    <property type="protein sequence ID" value="GFD30274.1"/>
    <property type="molecule type" value="Genomic_DNA"/>
</dbReference>
<sequence>MESKNVKEAMTDPAWIESMQEELLQFKTIRIFLAYAAHKSFTVFQMDVKNAFLHGSLKEDVYVCQPEGFIDADNPSHVYKLKKALYGLKQAPRAWSM</sequence>
<dbReference type="InterPro" id="IPR043502">
    <property type="entry name" value="DNA/RNA_pol_sf"/>
</dbReference>
<organism evidence="2">
    <name type="scientific">Tanacetum cinerariifolium</name>
    <name type="common">Dalmatian daisy</name>
    <name type="synonym">Chrysanthemum cinerariifolium</name>
    <dbReference type="NCBI Taxonomy" id="118510"/>
    <lineage>
        <taxon>Eukaryota</taxon>
        <taxon>Viridiplantae</taxon>
        <taxon>Streptophyta</taxon>
        <taxon>Embryophyta</taxon>
        <taxon>Tracheophyta</taxon>
        <taxon>Spermatophyta</taxon>
        <taxon>Magnoliopsida</taxon>
        <taxon>eudicotyledons</taxon>
        <taxon>Gunneridae</taxon>
        <taxon>Pentapetalae</taxon>
        <taxon>asterids</taxon>
        <taxon>campanulids</taxon>
        <taxon>Asterales</taxon>
        <taxon>Asteraceae</taxon>
        <taxon>Asteroideae</taxon>
        <taxon>Anthemideae</taxon>
        <taxon>Anthemidinae</taxon>
        <taxon>Tanacetum</taxon>
    </lineage>
</organism>
<protein>
    <submittedName>
        <fullName evidence="2">Retrovirus-related Pol polyprotein from transposon TNT 1-94</fullName>
    </submittedName>
</protein>
<name>A0A699VF10_TANCI</name>
<reference evidence="2" key="1">
    <citation type="journal article" date="2019" name="Sci. Rep.">
        <title>Draft genome of Tanacetum cinerariifolium, the natural source of mosquito coil.</title>
        <authorList>
            <person name="Yamashiro T."/>
            <person name="Shiraishi A."/>
            <person name="Satake H."/>
            <person name="Nakayama K."/>
        </authorList>
    </citation>
    <scope>NUCLEOTIDE SEQUENCE</scope>
</reference>
<comment type="caution">
    <text evidence="2">The sequence shown here is derived from an EMBL/GenBank/DDBJ whole genome shotgun (WGS) entry which is preliminary data.</text>
</comment>
<feature type="domain" description="Reverse transcriptase Ty1/copia-type" evidence="1">
    <location>
        <begin position="24"/>
        <end position="96"/>
    </location>
</feature>
<evidence type="ECO:0000313" key="2">
    <source>
        <dbReference type="EMBL" id="GFD30274.1"/>
    </source>
</evidence>
<dbReference type="Pfam" id="PF07727">
    <property type="entry name" value="RVT_2"/>
    <property type="match status" value="1"/>
</dbReference>
<gene>
    <name evidence="2" type="ORF">Tci_902243</name>
</gene>
<proteinExistence type="predicted"/>
<dbReference type="InterPro" id="IPR013103">
    <property type="entry name" value="RVT_2"/>
</dbReference>
<dbReference type="AlphaFoldDB" id="A0A699VF10"/>
<dbReference type="SUPFAM" id="SSF56672">
    <property type="entry name" value="DNA/RNA polymerases"/>
    <property type="match status" value="1"/>
</dbReference>